<proteinExistence type="predicted"/>
<dbReference type="AlphaFoldDB" id="H5SK46"/>
<dbReference type="GO" id="GO:1902929">
    <property type="term" value="C:plasma membrane of growing cell tip"/>
    <property type="evidence" value="ECO:0007669"/>
    <property type="project" value="TreeGrafter"/>
</dbReference>
<dbReference type="InterPro" id="IPR013431">
    <property type="entry name" value="Delta_60_rpt"/>
</dbReference>
<organism evidence="1">
    <name type="scientific">uncultured Bacteroidota bacterium</name>
    <dbReference type="NCBI Taxonomy" id="152509"/>
    <lineage>
        <taxon>Bacteria</taxon>
        <taxon>Pseudomonadati</taxon>
        <taxon>Bacteroidota</taxon>
        <taxon>environmental samples</taxon>
    </lineage>
</organism>
<dbReference type="Pfam" id="PF17164">
    <property type="entry name" value="DUF5122"/>
    <property type="match status" value="1"/>
</dbReference>
<evidence type="ECO:0000313" key="1">
    <source>
        <dbReference type="EMBL" id="BAL56532.1"/>
    </source>
</evidence>
<accession>H5SK46</accession>
<reference evidence="1" key="1">
    <citation type="journal article" date="2005" name="Environ. Microbiol.">
        <title>Genetic and functional properties of uncultivated thermophilic crenarchaeotes from a subsurface gold mine as revealed by analysis of genome fragments.</title>
        <authorList>
            <person name="Nunoura T."/>
            <person name="Hirayama H."/>
            <person name="Takami H."/>
            <person name="Oida H."/>
            <person name="Nishi S."/>
            <person name="Shimamura S."/>
            <person name="Suzuki Y."/>
            <person name="Inagaki F."/>
            <person name="Takai K."/>
            <person name="Nealson K.H."/>
            <person name="Horikoshi K."/>
        </authorList>
    </citation>
    <scope>NUCLEOTIDE SEQUENCE</scope>
</reference>
<sequence>MLGGGSAQNLAAYDPATNTWSAVGGGVNGSVTALAVYDGELLVGGNFTRVGVGTASPQNIAFFARWNGSQWLAPDPSNPSYLLTGGAPLAFVEFQNKLYLAGNFTAAYYNETDKAYLAVWNKAAQRVEAAYPPGQGPDNNIWAAVVWNGALYLGGDFSTFGGASGKLVRFDGVQATGVPGAPTSGSVRALLPVGSTLYVAGSFTTVGGQTVNRIAALSSAGTWSGLGSGLGPTLVRTLALYNNYLYAGGGFTADGSGAGLSYLARFSSATPLVSQKAPSLFVVEVAPRAYALWAETPLLCHRLRLINAVGQTLYEEEGRLLQGEYLLPLLPAEGLYFLQVEGAGGEVYTYRFSTL</sequence>
<dbReference type="PANTHER" id="PTHR31778">
    <property type="entry name" value="BUD SITE SELECTION PROTEIN RAX2"/>
    <property type="match status" value="1"/>
</dbReference>
<dbReference type="Gene3D" id="2.120.10.80">
    <property type="entry name" value="Kelch-type beta propeller"/>
    <property type="match status" value="1"/>
</dbReference>
<dbReference type="PANTHER" id="PTHR31778:SF2">
    <property type="entry name" value="BUD SITE SELECTION PROTEIN RAX2"/>
    <property type="match status" value="1"/>
</dbReference>
<dbReference type="EMBL" id="AP011750">
    <property type="protein sequence ID" value="BAL56532.1"/>
    <property type="molecule type" value="Genomic_DNA"/>
</dbReference>
<reference evidence="1" key="2">
    <citation type="journal article" date="2012" name="PLoS ONE">
        <title>A Deeply Branching Thermophilic Bacterium with an Ancient Acetyl-CoA Pathway Dominates a Subsurface Ecosystem.</title>
        <authorList>
            <person name="Takami H."/>
            <person name="Noguchi H."/>
            <person name="Takaki Y."/>
            <person name="Uchiyama I."/>
            <person name="Toyoda A."/>
            <person name="Nishi S."/>
            <person name="Chee G.-J."/>
            <person name="Arai W."/>
            <person name="Nunoura T."/>
            <person name="Itoh T."/>
            <person name="Hattori M."/>
            <person name="Takai K."/>
        </authorList>
    </citation>
    <scope>NUCLEOTIDE SEQUENCE</scope>
</reference>
<dbReference type="InterPro" id="IPR011043">
    <property type="entry name" value="Gal_Oxase/kelch_b-propeller"/>
</dbReference>
<protein>
    <submittedName>
        <fullName evidence="1">Uncharacterized protein</fullName>
    </submittedName>
</protein>
<dbReference type="InterPro" id="IPR015915">
    <property type="entry name" value="Kelch-typ_b-propeller"/>
</dbReference>
<gene>
    <name evidence="1" type="ORF">HGMM_F40B03C20</name>
</gene>
<dbReference type="SUPFAM" id="SSF50965">
    <property type="entry name" value="Galactose oxidase, central domain"/>
    <property type="match status" value="1"/>
</dbReference>
<name>H5SK46_9BACT</name>